<comment type="similarity">
    <text evidence="5">Belongs to the protein-tyrosine phosphatase family. Atypical dual-specificity phosphatase Siw14-like subfamily.</text>
</comment>
<dbReference type="PROSITE" id="PS00383">
    <property type="entry name" value="TYR_PHOSPHATASE_1"/>
    <property type="match status" value="1"/>
</dbReference>
<dbReference type="PANTHER" id="PTHR31126">
    <property type="entry name" value="TYROSINE-PROTEIN PHOSPHATASE"/>
    <property type="match status" value="1"/>
</dbReference>
<dbReference type="PROSITE" id="PS50054">
    <property type="entry name" value="TYR_PHOSPHATASE_DUAL"/>
    <property type="match status" value="1"/>
</dbReference>
<comment type="catalytic activity">
    <reaction evidence="7">
        <text>1,5-bis(diphospho)-1D-myo-inositol 2,3,4,6-tetrakisphosphate + H2O = 1-diphospho-1D-myo-inositol 2,3,4,5,6-pentakisphosphate + phosphate + 2 H(+)</text>
        <dbReference type="Rhea" id="RHEA:79699"/>
        <dbReference type="ChEBI" id="CHEBI:15377"/>
        <dbReference type="ChEBI" id="CHEBI:15378"/>
        <dbReference type="ChEBI" id="CHEBI:43474"/>
        <dbReference type="ChEBI" id="CHEBI:74946"/>
        <dbReference type="ChEBI" id="CHEBI:77983"/>
        <dbReference type="EC" id="3.6.1.52"/>
    </reaction>
    <physiologicalReaction direction="left-to-right" evidence="7">
        <dbReference type="Rhea" id="RHEA:79700"/>
    </physiologicalReaction>
</comment>
<name>A0A9P9A111_9PEZI</name>
<dbReference type="EC" id="3.6.1.52" evidence="2"/>
<dbReference type="RefSeq" id="XP_045960910.1">
    <property type="nucleotide sequence ID" value="XM_046101862.1"/>
</dbReference>
<dbReference type="Gene3D" id="3.90.190.10">
    <property type="entry name" value="Protein tyrosine phosphatase superfamily"/>
    <property type="match status" value="1"/>
</dbReference>
<feature type="domain" description="Tyrosine specific protein phosphatases" evidence="10">
    <location>
        <begin position="102"/>
        <end position="165"/>
    </location>
</feature>
<comment type="catalytic activity">
    <reaction evidence="6">
        <text>5-diphospho-1D-myo-inositol 1,2,3,4,6-pentakisphosphate + H2O = 1D-myo-inositol hexakisphosphate + phosphate + H(+)</text>
        <dbReference type="Rhea" id="RHEA:22384"/>
        <dbReference type="ChEBI" id="CHEBI:15377"/>
        <dbReference type="ChEBI" id="CHEBI:15378"/>
        <dbReference type="ChEBI" id="CHEBI:43474"/>
        <dbReference type="ChEBI" id="CHEBI:58130"/>
        <dbReference type="ChEBI" id="CHEBI:58628"/>
        <dbReference type="EC" id="3.6.1.52"/>
    </reaction>
    <physiologicalReaction direction="left-to-right" evidence="6">
        <dbReference type="Rhea" id="RHEA:22385"/>
    </physiologicalReaction>
</comment>
<evidence type="ECO:0000256" key="1">
    <source>
        <dbReference type="ARBA" id="ARBA00004496"/>
    </source>
</evidence>
<feature type="transmembrane region" description="Helical" evidence="8">
    <location>
        <begin position="194"/>
        <end position="220"/>
    </location>
</feature>
<keyword evidence="12" id="KW-1185">Reference proteome</keyword>
<keyword evidence="8" id="KW-1133">Transmembrane helix</keyword>
<comment type="caution">
    <text evidence="11">The sequence shown here is derived from an EMBL/GenBank/DDBJ whole genome shotgun (WGS) entry which is preliminary data.</text>
</comment>
<dbReference type="AlphaFoldDB" id="A0A9P9A111"/>
<dbReference type="FunFam" id="3.90.190.10:FF:000035">
    <property type="entry name" value="Tyrosine phosphatase, putative"/>
    <property type="match status" value="1"/>
</dbReference>
<dbReference type="InterPro" id="IPR016130">
    <property type="entry name" value="Tyr_Pase_AS"/>
</dbReference>
<dbReference type="EMBL" id="JAGPXC010000002">
    <property type="protein sequence ID" value="KAH6656676.1"/>
    <property type="molecule type" value="Genomic_DNA"/>
</dbReference>
<dbReference type="InterPro" id="IPR029021">
    <property type="entry name" value="Prot-tyrosine_phosphatase-like"/>
</dbReference>
<keyword evidence="4" id="KW-0378">Hydrolase</keyword>
<dbReference type="InterPro" id="IPR000387">
    <property type="entry name" value="Tyr_Pase_dom"/>
</dbReference>
<evidence type="ECO:0000256" key="6">
    <source>
        <dbReference type="ARBA" id="ARBA00047342"/>
    </source>
</evidence>
<reference evidence="11" key="1">
    <citation type="journal article" date="2021" name="Nat. Commun.">
        <title>Genetic determinants of endophytism in the Arabidopsis root mycobiome.</title>
        <authorList>
            <person name="Mesny F."/>
            <person name="Miyauchi S."/>
            <person name="Thiergart T."/>
            <person name="Pickel B."/>
            <person name="Atanasova L."/>
            <person name="Karlsson M."/>
            <person name="Huettel B."/>
            <person name="Barry K.W."/>
            <person name="Haridas S."/>
            <person name="Chen C."/>
            <person name="Bauer D."/>
            <person name="Andreopoulos W."/>
            <person name="Pangilinan J."/>
            <person name="LaButti K."/>
            <person name="Riley R."/>
            <person name="Lipzen A."/>
            <person name="Clum A."/>
            <person name="Drula E."/>
            <person name="Henrissat B."/>
            <person name="Kohler A."/>
            <person name="Grigoriev I.V."/>
            <person name="Martin F.M."/>
            <person name="Hacquard S."/>
        </authorList>
    </citation>
    <scope>NUCLEOTIDE SEQUENCE</scope>
    <source>
        <strain evidence="11">MPI-SDFR-AT-0073</strain>
    </source>
</reference>
<evidence type="ECO:0000256" key="5">
    <source>
        <dbReference type="ARBA" id="ARBA00044949"/>
    </source>
</evidence>
<evidence type="ECO:0000256" key="3">
    <source>
        <dbReference type="ARBA" id="ARBA00022490"/>
    </source>
</evidence>
<dbReference type="GeneID" id="70130754"/>
<evidence type="ECO:0000256" key="4">
    <source>
        <dbReference type="ARBA" id="ARBA00022801"/>
    </source>
</evidence>
<organism evidence="11 12">
    <name type="scientific">Truncatella angustata</name>
    <dbReference type="NCBI Taxonomy" id="152316"/>
    <lineage>
        <taxon>Eukaryota</taxon>
        <taxon>Fungi</taxon>
        <taxon>Dikarya</taxon>
        <taxon>Ascomycota</taxon>
        <taxon>Pezizomycotina</taxon>
        <taxon>Sordariomycetes</taxon>
        <taxon>Xylariomycetidae</taxon>
        <taxon>Amphisphaeriales</taxon>
        <taxon>Sporocadaceae</taxon>
        <taxon>Truncatella</taxon>
    </lineage>
</organism>
<evidence type="ECO:0000256" key="8">
    <source>
        <dbReference type="SAM" id="Phobius"/>
    </source>
</evidence>
<dbReference type="GO" id="GO:0052840">
    <property type="term" value="F:inositol diphosphate tetrakisphosphate diphosphatase activity"/>
    <property type="evidence" value="ECO:0007669"/>
    <property type="project" value="TreeGrafter"/>
</dbReference>
<comment type="subcellular location">
    <subcellularLocation>
        <location evidence="1">Cytoplasm</location>
    </subcellularLocation>
</comment>
<evidence type="ECO:0000313" key="12">
    <source>
        <dbReference type="Proteomes" id="UP000758603"/>
    </source>
</evidence>
<accession>A0A9P9A111</accession>
<feature type="domain" description="Tyrosine-protein phosphatase" evidence="9">
    <location>
        <begin position="30"/>
        <end position="177"/>
    </location>
</feature>
<dbReference type="SUPFAM" id="SSF52799">
    <property type="entry name" value="(Phosphotyrosine protein) phosphatases II"/>
    <property type="match status" value="1"/>
</dbReference>
<evidence type="ECO:0000259" key="10">
    <source>
        <dbReference type="PROSITE" id="PS50056"/>
    </source>
</evidence>
<evidence type="ECO:0000313" key="11">
    <source>
        <dbReference type="EMBL" id="KAH6656676.1"/>
    </source>
</evidence>
<evidence type="ECO:0000259" key="9">
    <source>
        <dbReference type="PROSITE" id="PS50054"/>
    </source>
</evidence>
<sequence>MPVTAQPLEESAGLLEQPLAMGMAIVRPDNFGLVVPGVYRSSYPKAQDFAFLQNLKLKTIITLVQKELPDGYQVFLDGNGIRHVVFAMTGTKKADVPLAMMRSIIGLVADQTNHPLLIHCNQGKHRTGCVVGILRMYHGWDRASALNEYERYAYPKVRPTDVQYLREFQLANLRHIVARREGLEQSSLSMGRFICFYVVAVLGLLVWFLSTCGIMSFPVFDPPRRPRVSEI</sequence>
<gene>
    <name evidence="11" type="ORF">BKA67DRAFT_552667</name>
</gene>
<protein>
    <recommendedName>
        <fullName evidence="2">diphosphoinositol-polyphosphate diphosphatase</fullName>
        <ecNumber evidence="2">3.6.1.52</ecNumber>
    </recommendedName>
</protein>
<dbReference type="InterPro" id="IPR020422">
    <property type="entry name" value="TYR_PHOSPHATASE_DUAL_dom"/>
</dbReference>
<dbReference type="PANTHER" id="PTHR31126:SF48">
    <property type="entry name" value="INOSITOL PHOSPHATASE SIW14"/>
    <property type="match status" value="1"/>
</dbReference>
<dbReference type="GO" id="GO:0016791">
    <property type="term" value="F:phosphatase activity"/>
    <property type="evidence" value="ECO:0007669"/>
    <property type="project" value="TreeGrafter"/>
</dbReference>
<dbReference type="Pfam" id="PF03162">
    <property type="entry name" value="Y_phosphatase2"/>
    <property type="match status" value="1"/>
</dbReference>
<keyword evidence="3" id="KW-0963">Cytoplasm</keyword>
<dbReference type="GO" id="GO:0005737">
    <property type="term" value="C:cytoplasm"/>
    <property type="evidence" value="ECO:0007669"/>
    <property type="project" value="UniProtKB-SubCell"/>
</dbReference>
<dbReference type="InterPro" id="IPR004861">
    <property type="entry name" value="Siw14-like"/>
</dbReference>
<proteinExistence type="inferred from homology"/>
<evidence type="ECO:0000256" key="2">
    <source>
        <dbReference type="ARBA" id="ARBA00012527"/>
    </source>
</evidence>
<keyword evidence="8" id="KW-0812">Transmembrane</keyword>
<dbReference type="Proteomes" id="UP000758603">
    <property type="component" value="Unassembled WGS sequence"/>
</dbReference>
<dbReference type="PROSITE" id="PS50056">
    <property type="entry name" value="TYR_PHOSPHATASE_2"/>
    <property type="match status" value="1"/>
</dbReference>
<keyword evidence="8" id="KW-0472">Membrane</keyword>
<evidence type="ECO:0000256" key="7">
    <source>
        <dbReference type="ARBA" id="ARBA00047927"/>
    </source>
</evidence>
<dbReference type="OrthoDB" id="6375174at2759"/>